<dbReference type="OrthoDB" id="420169at2759"/>
<dbReference type="Gene3D" id="3.10.10.10">
    <property type="entry name" value="HIV Type 1 Reverse Transcriptase, subunit A, domain 1"/>
    <property type="match status" value="1"/>
</dbReference>
<keyword evidence="4" id="KW-0540">Nuclease</keyword>
<protein>
    <submittedName>
        <fullName evidence="9">Jg10488 protein</fullName>
    </submittedName>
</protein>
<dbReference type="FunFam" id="3.10.10.10:FF:000007">
    <property type="entry name" value="Retrovirus-related Pol polyprotein from transposon 17.6-like Protein"/>
    <property type="match status" value="1"/>
</dbReference>
<keyword evidence="3" id="KW-0548">Nucleotidyltransferase</keyword>
<evidence type="ECO:0000256" key="5">
    <source>
        <dbReference type="ARBA" id="ARBA00022759"/>
    </source>
</evidence>
<keyword evidence="2" id="KW-0808">Transferase</keyword>
<keyword evidence="7" id="KW-0695">RNA-directed DNA polymerase</keyword>
<keyword evidence="1" id="KW-0645">Protease</keyword>
<dbReference type="Pfam" id="PF00078">
    <property type="entry name" value="RVT_1"/>
    <property type="match status" value="1"/>
</dbReference>
<dbReference type="SUPFAM" id="SSF56672">
    <property type="entry name" value="DNA/RNA polymerases"/>
    <property type="match status" value="1"/>
</dbReference>
<evidence type="ECO:0000256" key="6">
    <source>
        <dbReference type="ARBA" id="ARBA00022801"/>
    </source>
</evidence>
<keyword evidence="5" id="KW-0255">Endonuclease</keyword>
<sequence>MKIKLTTEQPVHRQPYRLSRSEQSIVKSKVDELLDAGIIKESESSYASLVILVKKKNGDSRLCVDYRALNAVTLKERYPLPNIDDQVSKLAGKRYFTSLDLAQSYHQVRISPEDTHKTAFVTPQGHYEYTRVPFGLANAASVFMRLINKIVESAGKTQHLSQNEILAFLDVLLLPSIDIKTGLQMLKNMLSQFATENLKLNLNKCSFLQTQITYMGHETSSDGIQPSVAKLEAVSQFPVPSNVHDVRRFIGLCSYFRKCIFKPLNRLDEKEHVLGMANRTK</sequence>
<evidence type="ECO:0000313" key="9">
    <source>
        <dbReference type="EMBL" id="CAH2235236.1"/>
    </source>
</evidence>
<evidence type="ECO:0000256" key="1">
    <source>
        <dbReference type="ARBA" id="ARBA00022670"/>
    </source>
</evidence>
<comment type="caution">
    <text evidence="9">The sequence shown here is derived from an EMBL/GenBank/DDBJ whole genome shotgun (WGS) entry which is preliminary data.</text>
</comment>
<evidence type="ECO:0000259" key="8">
    <source>
        <dbReference type="PROSITE" id="PS50878"/>
    </source>
</evidence>
<keyword evidence="6" id="KW-0378">Hydrolase</keyword>
<dbReference type="GO" id="GO:0006508">
    <property type="term" value="P:proteolysis"/>
    <property type="evidence" value="ECO:0007669"/>
    <property type="project" value="UniProtKB-KW"/>
</dbReference>
<evidence type="ECO:0000256" key="4">
    <source>
        <dbReference type="ARBA" id="ARBA00022722"/>
    </source>
</evidence>
<dbReference type="InterPro" id="IPR050951">
    <property type="entry name" value="Retrovirus_Pol_polyprotein"/>
</dbReference>
<gene>
    <name evidence="9" type="primary">jg10488</name>
    <name evidence="9" type="ORF">PAEG_LOCUS12908</name>
</gene>
<dbReference type="GO" id="GO:0003964">
    <property type="term" value="F:RNA-directed DNA polymerase activity"/>
    <property type="evidence" value="ECO:0007669"/>
    <property type="project" value="UniProtKB-KW"/>
</dbReference>
<proteinExistence type="predicted"/>
<dbReference type="PROSITE" id="PS50878">
    <property type="entry name" value="RT_POL"/>
    <property type="match status" value="1"/>
</dbReference>
<dbReference type="InterPro" id="IPR000477">
    <property type="entry name" value="RT_dom"/>
</dbReference>
<evidence type="ECO:0000256" key="7">
    <source>
        <dbReference type="ARBA" id="ARBA00022918"/>
    </source>
</evidence>
<dbReference type="GO" id="GO:0004519">
    <property type="term" value="F:endonuclease activity"/>
    <property type="evidence" value="ECO:0007669"/>
    <property type="project" value="UniProtKB-KW"/>
</dbReference>
<organism evidence="9 10">
    <name type="scientific">Pararge aegeria aegeria</name>
    <dbReference type="NCBI Taxonomy" id="348720"/>
    <lineage>
        <taxon>Eukaryota</taxon>
        <taxon>Metazoa</taxon>
        <taxon>Ecdysozoa</taxon>
        <taxon>Arthropoda</taxon>
        <taxon>Hexapoda</taxon>
        <taxon>Insecta</taxon>
        <taxon>Pterygota</taxon>
        <taxon>Neoptera</taxon>
        <taxon>Endopterygota</taxon>
        <taxon>Lepidoptera</taxon>
        <taxon>Glossata</taxon>
        <taxon>Ditrysia</taxon>
        <taxon>Papilionoidea</taxon>
        <taxon>Nymphalidae</taxon>
        <taxon>Satyrinae</taxon>
        <taxon>Satyrini</taxon>
        <taxon>Parargina</taxon>
        <taxon>Pararge</taxon>
    </lineage>
</organism>
<dbReference type="Proteomes" id="UP000838756">
    <property type="component" value="Unassembled WGS sequence"/>
</dbReference>
<keyword evidence="10" id="KW-1185">Reference proteome</keyword>
<name>A0A8S4REE9_9NEOP</name>
<dbReference type="AlphaFoldDB" id="A0A8S4REE9"/>
<dbReference type="CDD" id="cd01647">
    <property type="entry name" value="RT_LTR"/>
    <property type="match status" value="1"/>
</dbReference>
<feature type="domain" description="Reverse transcriptase" evidence="8">
    <location>
        <begin position="34"/>
        <end position="219"/>
    </location>
</feature>
<dbReference type="PANTHER" id="PTHR37984">
    <property type="entry name" value="PROTEIN CBG26694"/>
    <property type="match status" value="1"/>
</dbReference>
<dbReference type="PANTHER" id="PTHR37984:SF5">
    <property type="entry name" value="PROTEIN NYNRIN-LIKE"/>
    <property type="match status" value="1"/>
</dbReference>
<dbReference type="InterPro" id="IPR043128">
    <property type="entry name" value="Rev_trsase/Diguanyl_cyclase"/>
</dbReference>
<accession>A0A8S4REE9</accession>
<evidence type="ECO:0000256" key="3">
    <source>
        <dbReference type="ARBA" id="ARBA00022695"/>
    </source>
</evidence>
<dbReference type="EMBL" id="CAKXAJ010025115">
    <property type="protein sequence ID" value="CAH2235236.1"/>
    <property type="molecule type" value="Genomic_DNA"/>
</dbReference>
<evidence type="ECO:0000256" key="2">
    <source>
        <dbReference type="ARBA" id="ARBA00022679"/>
    </source>
</evidence>
<evidence type="ECO:0000313" key="10">
    <source>
        <dbReference type="Proteomes" id="UP000838756"/>
    </source>
</evidence>
<reference evidence="9" key="1">
    <citation type="submission" date="2022-03" db="EMBL/GenBank/DDBJ databases">
        <authorList>
            <person name="Lindestad O."/>
        </authorList>
    </citation>
    <scope>NUCLEOTIDE SEQUENCE</scope>
</reference>
<dbReference type="InterPro" id="IPR043502">
    <property type="entry name" value="DNA/RNA_pol_sf"/>
</dbReference>
<dbReference type="Gene3D" id="3.30.70.270">
    <property type="match status" value="2"/>
</dbReference>
<dbReference type="GO" id="GO:0008233">
    <property type="term" value="F:peptidase activity"/>
    <property type="evidence" value="ECO:0007669"/>
    <property type="project" value="UniProtKB-KW"/>
</dbReference>